<comment type="caution">
    <text evidence="1">The sequence shown here is derived from an EMBL/GenBank/DDBJ whole genome shotgun (WGS) entry which is preliminary data.</text>
</comment>
<sequence length="18" mass="1982">SYIPETHLPHLVHVVAVA</sequence>
<feature type="non-terminal residue" evidence="1">
    <location>
        <position position="1"/>
    </location>
</feature>
<keyword evidence="2" id="KW-1185">Reference proteome</keyword>
<gene>
    <name evidence="1" type="ORF">AFUS01_LOCUS35338</name>
</gene>
<dbReference type="Proteomes" id="UP000708208">
    <property type="component" value="Unassembled WGS sequence"/>
</dbReference>
<evidence type="ECO:0000313" key="1">
    <source>
        <dbReference type="EMBL" id="CAG7825214.1"/>
    </source>
</evidence>
<dbReference type="EMBL" id="CAJVCH010535453">
    <property type="protein sequence ID" value="CAG7825214.1"/>
    <property type="molecule type" value="Genomic_DNA"/>
</dbReference>
<protein>
    <submittedName>
        <fullName evidence="1">Uncharacterized protein</fullName>
    </submittedName>
</protein>
<evidence type="ECO:0000313" key="2">
    <source>
        <dbReference type="Proteomes" id="UP000708208"/>
    </source>
</evidence>
<dbReference type="AlphaFoldDB" id="A0A8J2LL94"/>
<proteinExistence type="predicted"/>
<organism evidence="1 2">
    <name type="scientific">Allacma fusca</name>
    <dbReference type="NCBI Taxonomy" id="39272"/>
    <lineage>
        <taxon>Eukaryota</taxon>
        <taxon>Metazoa</taxon>
        <taxon>Ecdysozoa</taxon>
        <taxon>Arthropoda</taxon>
        <taxon>Hexapoda</taxon>
        <taxon>Collembola</taxon>
        <taxon>Symphypleona</taxon>
        <taxon>Sminthuridae</taxon>
        <taxon>Allacma</taxon>
    </lineage>
</organism>
<reference evidence="1" key="1">
    <citation type="submission" date="2021-06" db="EMBL/GenBank/DDBJ databases">
        <authorList>
            <person name="Hodson N. C."/>
            <person name="Mongue J. A."/>
            <person name="Jaron S. K."/>
        </authorList>
    </citation>
    <scope>NUCLEOTIDE SEQUENCE</scope>
</reference>
<accession>A0A8J2LL94</accession>
<name>A0A8J2LL94_9HEXA</name>